<dbReference type="PROSITE" id="PS50011">
    <property type="entry name" value="PROTEIN_KINASE_DOM"/>
    <property type="match status" value="1"/>
</dbReference>
<reference evidence="4 5" key="1">
    <citation type="submission" date="2023-12" db="EMBL/GenBank/DDBJ databases">
        <title>the genome sequence of Hyalangium sp. s54d21.</title>
        <authorList>
            <person name="Zhang X."/>
        </authorList>
    </citation>
    <scope>NUCLEOTIDE SEQUENCE [LARGE SCALE GENOMIC DNA]</scope>
    <source>
        <strain evidence="5">s54d21</strain>
    </source>
</reference>
<dbReference type="PANTHER" id="PTHR43642:SF1">
    <property type="entry name" value="HYBRID SIGNAL TRANSDUCTION HISTIDINE KINASE G"/>
    <property type="match status" value="1"/>
</dbReference>
<dbReference type="SMART" id="SM00387">
    <property type="entry name" value="HATPase_c"/>
    <property type="match status" value="1"/>
</dbReference>
<sequence length="1771" mass="197331">MMELPGYTLLGLFQTTSNNLLFRAVRKADARPVIVKTPRQERPGPRERARYMREHGLLQRLQGSPGVLGVLGCEVYEESPFLILEDVGGQSLSERLEQPWDASRFLPLANSLATTLTEIHRRGVVHRDIKPHNILLSEEAGVWLIDFGLATLQQVEHVEAAHAALLEGTLAYMSPEQSGRMNRAVDYRTDLYSLGVTLYQLLTGQLPFHGKDALEWIHAHIAQAPEPPHARVVSVPPMLSAVVLKLLAKPAEERYQSADGLKADLERCLQGLRQGRLEDFPLGQGDFPTHFQLPQRLYGREAQLAALQEAFERVARGERAEWVWVSGYAGIGKSSVVHELHKPILRRRGFFLSGKFNQLQRDVPYSTLAQALRGLVQQLLAGSNEELEAWRQHLLEAFEGNGQVLVDLVPQFAQVVGKQPPVPELPSAETRNRFNRLFLRLLGVFARAGRPLVLFLDDLQWADLASLKLLQTLVTHPDTPAHLLIGAYRDNEVSASHPLAMMLEEARKAGGRSTAVHLEPLSLTHTRMLVAEALPGAAPTLVAPLAELLQEKTGGNPFFLLQLFQTLHQEGLVTRGAQGDWRWDAEAVRAREYSDNVVDFMAVRLRQLPDPTQQLLHRAACVGNTFALETLSLVSHQQVHEVEQRLEPALLEGLVVRTDLQHLRFFHDRIQQAAYSLIAEEERRALHLEIGRLLWARLAPEELHERLFEVVGQLNAGARSIEDPEERSRLAQLNIQAGFRAKASTAYRTAIDCFTLALSLLPGDPWQTAPEQAFQLRLEQARGESASGNLAEARRIIEEVLPRAPTRQHLVAGYQLQGEILLLTGEARAAAASLLEALARLGVVIPAQPTWEEAVAARQELESLLGDRPVESLLELPALTDPEVRTIVGLLVALISPAFFTSESLLTLELCKLVTLSLRHGNTAATGVGYAWYGLVTSGKFREYRRGYEFGRLAQAVTTRYQGTAYLPKVLFTLGQLSAWVRPLSDAKGLYQEAFQHALQAGDFQTAAFSGILLASLPFFMGTELSEVYRETVVGTDFSRKINFRSAEDSLRIHQCFVQQMRGLNESFTSLSLGEFSEAYFESRKSSNLATQYCWYAITKARSRFMCGAYEEARQSAEQARPLLYSQLGRIFQLDYHHYRALSLAACYREAPAPLQQEYLEQIQKHQEQLADWSASCPETFSPVERMVFAELERLRGRPEAAMQAYEEAIQAAHTHGQIQNVAVASELAARFWKERGYPTIATSYARQAREAYSQWGAEGKVRHMDEQWPRLADLSTGRQSDTYDSGPTTQLDALSLVKAQQAISSEMHLQKLVATLMNVALQSAGAQRGALVLSQGDELQVKAVVEASAQDARAVPRQLADQELPWTVLSYVKRTGEHVLIDDTAEPHPFSSAPFFSQSRARCLLCLPLTRNQQLRGMLYLENSLAPGAFSPARISLLQYLASHAVISLENAQLYTEVQLAEAALRTANEELEVRVEERTHELKQAQAQLLETARLVGMAEVASNVLHEVGNTLTSLVVSTEHLRDALASSRGDRVGQVAQLLEENQTRLSDFLTEDPRGRHIVAYLRGLSDRLAQERTVFQKGLKDMASNVERVRSIVSLQQNYGKATLLEEECELAGVVEEALRLKQSTLKSAEVQVTKRLQPMPRVMVDRHRLLQILLNLLSNARHALEAVAVGQRRLELRLWRDSHWAYLEVEDTGQGITPEVRKQLFTQGFSTRRAGHGLGLHSSALTARLMRGQLTLESPGPGLGATAILKLPVTGAGQPTDGR</sequence>
<dbReference type="InterPro" id="IPR029016">
    <property type="entry name" value="GAF-like_dom_sf"/>
</dbReference>
<name>A0ABU5HH34_9BACT</name>
<dbReference type="Gene3D" id="3.30.450.40">
    <property type="match status" value="1"/>
</dbReference>
<dbReference type="Gene3D" id="1.10.287.130">
    <property type="match status" value="1"/>
</dbReference>
<dbReference type="SUPFAM" id="SSF48452">
    <property type="entry name" value="TPR-like"/>
    <property type="match status" value="2"/>
</dbReference>
<dbReference type="InterPro" id="IPR011009">
    <property type="entry name" value="Kinase-like_dom_sf"/>
</dbReference>
<dbReference type="Pfam" id="PF01590">
    <property type="entry name" value="GAF"/>
    <property type="match status" value="1"/>
</dbReference>
<dbReference type="SMART" id="SM00065">
    <property type="entry name" value="GAF"/>
    <property type="match status" value="1"/>
</dbReference>
<dbReference type="InterPro" id="IPR027417">
    <property type="entry name" value="P-loop_NTPase"/>
</dbReference>
<feature type="domain" description="Protein kinase" evidence="2">
    <location>
        <begin position="7"/>
        <end position="269"/>
    </location>
</feature>
<dbReference type="Gene3D" id="1.10.510.10">
    <property type="entry name" value="Transferase(Phosphotransferase) domain 1"/>
    <property type="match status" value="1"/>
</dbReference>
<dbReference type="Pfam" id="PF02518">
    <property type="entry name" value="HATPase_c"/>
    <property type="match status" value="1"/>
</dbReference>
<dbReference type="InterPro" id="IPR005467">
    <property type="entry name" value="His_kinase_dom"/>
</dbReference>
<dbReference type="PROSITE" id="PS00108">
    <property type="entry name" value="PROTEIN_KINASE_ST"/>
    <property type="match status" value="1"/>
</dbReference>
<evidence type="ECO:0000313" key="5">
    <source>
        <dbReference type="Proteomes" id="UP001291309"/>
    </source>
</evidence>
<evidence type="ECO:0000256" key="1">
    <source>
        <dbReference type="SAM" id="Coils"/>
    </source>
</evidence>
<gene>
    <name evidence="4" type="ORF">SYV04_37540</name>
</gene>
<dbReference type="Gene3D" id="3.40.50.300">
    <property type="entry name" value="P-loop containing nucleotide triphosphate hydrolases"/>
    <property type="match status" value="1"/>
</dbReference>
<dbReference type="InterPro" id="IPR053159">
    <property type="entry name" value="Hybrid_Histidine_Kinase"/>
</dbReference>
<dbReference type="Pfam" id="PF00069">
    <property type="entry name" value="Pkinase"/>
    <property type="match status" value="1"/>
</dbReference>
<keyword evidence="1" id="KW-0175">Coiled coil</keyword>
<dbReference type="EMBL" id="JAXIVS010000018">
    <property type="protein sequence ID" value="MDY7232153.1"/>
    <property type="molecule type" value="Genomic_DNA"/>
</dbReference>
<feature type="domain" description="Histidine kinase" evidence="3">
    <location>
        <begin position="1506"/>
        <end position="1763"/>
    </location>
</feature>
<keyword evidence="4" id="KW-0808">Transferase</keyword>
<dbReference type="InterPro" id="IPR008271">
    <property type="entry name" value="Ser/Thr_kinase_AS"/>
</dbReference>
<dbReference type="SUPFAM" id="SSF56112">
    <property type="entry name" value="Protein kinase-like (PK-like)"/>
    <property type="match status" value="1"/>
</dbReference>
<dbReference type="InterPro" id="IPR041664">
    <property type="entry name" value="AAA_16"/>
</dbReference>
<keyword evidence="4" id="KW-0547">Nucleotide-binding</keyword>
<feature type="coiled-coil region" evidence="1">
    <location>
        <begin position="1452"/>
        <end position="1490"/>
    </location>
</feature>
<dbReference type="InterPro" id="IPR036890">
    <property type="entry name" value="HATPase_C_sf"/>
</dbReference>
<evidence type="ECO:0000259" key="3">
    <source>
        <dbReference type="PROSITE" id="PS50109"/>
    </source>
</evidence>
<evidence type="ECO:0000313" key="4">
    <source>
        <dbReference type="EMBL" id="MDY7232153.1"/>
    </source>
</evidence>
<dbReference type="InterPro" id="IPR011990">
    <property type="entry name" value="TPR-like_helical_dom_sf"/>
</dbReference>
<dbReference type="InterPro" id="IPR003018">
    <property type="entry name" value="GAF"/>
</dbReference>
<dbReference type="SUPFAM" id="SSF55874">
    <property type="entry name" value="ATPase domain of HSP90 chaperone/DNA topoisomerase II/histidine kinase"/>
    <property type="match status" value="1"/>
</dbReference>
<dbReference type="InterPro" id="IPR003594">
    <property type="entry name" value="HATPase_dom"/>
</dbReference>
<dbReference type="PROSITE" id="PS50109">
    <property type="entry name" value="HIS_KIN"/>
    <property type="match status" value="1"/>
</dbReference>
<dbReference type="Proteomes" id="UP001291309">
    <property type="component" value="Unassembled WGS sequence"/>
</dbReference>
<dbReference type="GO" id="GO:0005524">
    <property type="term" value="F:ATP binding"/>
    <property type="evidence" value="ECO:0007669"/>
    <property type="project" value="UniProtKB-KW"/>
</dbReference>
<organism evidence="4 5">
    <name type="scientific">Hyalangium rubrum</name>
    <dbReference type="NCBI Taxonomy" id="3103134"/>
    <lineage>
        <taxon>Bacteria</taxon>
        <taxon>Pseudomonadati</taxon>
        <taxon>Myxococcota</taxon>
        <taxon>Myxococcia</taxon>
        <taxon>Myxococcales</taxon>
        <taxon>Cystobacterineae</taxon>
        <taxon>Archangiaceae</taxon>
        <taxon>Hyalangium</taxon>
    </lineage>
</organism>
<evidence type="ECO:0000259" key="2">
    <source>
        <dbReference type="PROSITE" id="PS50011"/>
    </source>
</evidence>
<keyword evidence="5" id="KW-1185">Reference proteome</keyword>
<keyword evidence="4" id="KW-0418">Kinase</keyword>
<dbReference type="SMART" id="SM00220">
    <property type="entry name" value="S_TKc"/>
    <property type="match status" value="1"/>
</dbReference>
<keyword evidence="4" id="KW-0067">ATP-binding</keyword>
<dbReference type="Pfam" id="PF13191">
    <property type="entry name" value="AAA_16"/>
    <property type="match status" value="1"/>
</dbReference>
<dbReference type="SUPFAM" id="SSF52540">
    <property type="entry name" value="P-loop containing nucleoside triphosphate hydrolases"/>
    <property type="match status" value="1"/>
</dbReference>
<dbReference type="PANTHER" id="PTHR43642">
    <property type="entry name" value="HYBRID SIGNAL TRANSDUCTION HISTIDINE KINASE G"/>
    <property type="match status" value="1"/>
</dbReference>
<dbReference type="SUPFAM" id="SSF55781">
    <property type="entry name" value="GAF domain-like"/>
    <property type="match status" value="1"/>
</dbReference>
<dbReference type="GO" id="GO:0016301">
    <property type="term" value="F:kinase activity"/>
    <property type="evidence" value="ECO:0007669"/>
    <property type="project" value="UniProtKB-KW"/>
</dbReference>
<proteinExistence type="predicted"/>
<comment type="caution">
    <text evidence="4">The sequence shown here is derived from an EMBL/GenBank/DDBJ whole genome shotgun (WGS) entry which is preliminary data.</text>
</comment>
<dbReference type="Gene3D" id="3.30.565.10">
    <property type="entry name" value="Histidine kinase-like ATPase, C-terminal domain"/>
    <property type="match status" value="1"/>
</dbReference>
<dbReference type="RefSeq" id="WP_321550867.1">
    <property type="nucleotide sequence ID" value="NZ_JAXIVS010000018.1"/>
</dbReference>
<dbReference type="InterPro" id="IPR000719">
    <property type="entry name" value="Prot_kinase_dom"/>
</dbReference>
<dbReference type="CDD" id="cd14014">
    <property type="entry name" value="STKc_PknB_like"/>
    <property type="match status" value="1"/>
</dbReference>
<protein>
    <submittedName>
        <fullName evidence="4">ATP-binding sensor histidine kinase</fullName>
    </submittedName>
</protein>
<accession>A0ABU5HH34</accession>